<comment type="caution">
    <text evidence="1">The sequence shown here is derived from an EMBL/GenBank/DDBJ whole genome shotgun (WGS) entry which is preliminary data.</text>
</comment>
<keyword evidence="2" id="KW-1185">Reference proteome</keyword>
<reference evidence="1" key="1">
    <citation type="submission" date="2022-04" db="EMBL/GenBank/DDBJ databases">
        <title>Chromosome-scale genome assembly of Holotrichia oblita Faldermann.</title>
        <authorList>
            <person name="Rongchong L."/>
        </authorList>
    </citation>
    <scope>NUCLEOTIDE SEQUENCE</scope>
    <source>
        <strain evidence="1">81SQS9</strain>
    </source>
</reference>
<sequence>MSEYFTSSDEELEELLQILEVPKTTNFFEEIVPQLTDHHYFEHFRVSREVSQRLSEQFEASEYFHHQEGDSEKAQIVCDHRRKIRDIFVGYPGSVHDSRIFNASPLGQTLPIKCGEQYIIGDSGYPCLKHLLTPFKDRGQLTRRHRNYNYMLSKNRYIIEHCFGILTQKFRQLYHLKLRSIPDCVHFIRACAVLHNLAIDDHFIIEEVAVDPDNVVVAPNEEAEEDDRDGVTKRNEVMARLHLQI</sequence>
<dbReference type="Proteomes" id="UP001056778">
    <property type="component" value="Chromosome 1"/>
</dbReference>
<accession>A0ACB9TXT8</accession>
<evidence type="ECO:0000313" key="2">
    <source>
        <dbReference type="Proteomes" id="UP001056778"/>
    </source>
</evidence>
<name>A0ACB9TXT8_HOLOL</name>
<proteinExistence type="predicted"/>
<protein>
    <submittedName>
        <fullName evidence="1">Uncharacterized protein</fullName>
    </submittedName>
</protein>
<organism evidence="1 2">
    <name type="scientific">Holotrichia oblita</name>
    <name type="common">Chafer beetle</name>
    <dbReference type="NCBI Taxonomy" id="644536"/>
    <lineage>
        <taxon>Eukaryota</taxon>
        <taxon>Metazoa</taxon>
        <taxon>Ecdysozoa</taxon>
        <taxon>Arthropoda</taxon>
        <taxon>Hexapoda</taxon>
        <taxon>Insecta</taxon>
        <taxon>Pterygota</taxon>
        <taxon>Neoptera</taxon>
        <taxon>Endopterygota</taxon>
        <taxon>Coleoptera</taxon>
        <taxon>Polyphaga</taxon>
        <taxon>Scarabaeiformia</taxon>
        <taxon>Scarabaeidae</taxon>
        <taxon>Melolonthinae</taxon>
        <taxon>Holotrichia</taxon>
    </lineage>
</organism>
<evidence type="ECO:0000313" key="1">
    <source>
        <dbReference type="EMBL" id="KAI4471415.1"/>
    </source>
</evidence>
<gene>
    <name evidence="1" type="ORF">MML48_1g05754</name>
</gene>
<dbReference type="EMBL" id="CM043015">
    <property type="protein sequence ID" value="KAI4471415.1"/>
    <property type="molecule type" value="Genomic_DNA"/>
</dbReference>